<feature type="region of interest" description="Disordered" evidence="5">
    <location>
        <begin position="1"/>
        <end position="64"/>
    </location>
</feature>
<feature type="DNA-binding region" description="H-T-H motif" evidence="4">
    <location>
        <begin position="90"/>
        <end position="109"/>
    </location>
</feature>
<name>A0A327KS96_9BRAD</name>
<dbReference type="InterPro" id="IPR009057">
    <property type="entry name" value="Homeodomain-like_sf"/>
</dbReference>
<evidence type="ECO:0000256" key="1">
    <source>
        <dbReference type="ARBA" id="ARBA00023015"/>
    </source>
</evidence>
<dbReference type="EMBL" id="NPEU01000048">
    <property type="protein sequence ID" value="RAI40172.1"/>
    <property type="molecule type" value="Genomic_DNA"/>
</dbReference>
<dbReference type="SUPFAM" id="SSF48498">
    <property type="entry name" value="Tetracyclin repressor-like, C-terminal domain"/>
    <property type="match status" value="1"/>
</dbReference>
<dbReference type="SUPFAM" id="SSF46689">
    <property type="entry name" value="Homeodomain-like"/>
    <property type="match status" value="1"/>
</dbReference>
<feature type="domain" description="HTH tetR-type" evidence="6">
    <location>
        <begin position="67"/>
        <end position="127"/>
    </location>
</feature>
<gene>
    <name evidence="7" type="ORF">CH338_07060</name>
</gene>
<keyword evidence="8" id="KW-1185">Reference proteome</keyword>
<dbReference type="Proteomes" id="UP000248863">
    <property type="component" value="Unassembled WGS sequence"/>
</dbReference>
<organism evidence="7 8">
    <name type="scientific">Rhodoplanes elegans</name>
    <dbReference type="NCBI Taxonomy" id="29408"/>
    <lineage>
        <taxon>Bacteria</taxon>
        <taxon>Pseudomonadati</taxon>
        <taxon>Pseudomonadota</taxon>
        <taxon>Alphaproteobacteria</taxon>
        <taxon>Hyphomicrobiales</taxon>
        <taxon>Nitrobacteraceae</taxon>
        <taxon>Rhodoplanes</taxon>
    </lineage>
</organism>
<keyword evidence="2 4" id="KW-0238">DNA-binding</keyword>
<dbReference type="AlphaFoldDB" id="A0A327KS96"/>
<evidence type="ECO:0000256" key="3">
    <source>
        <dbReference type="ARBA" id="ARBA00023163"/>
    </source>
</evidence>
<dbReference type="InterPro" id="IPR011075">
    <property type="entry name" value="TetR_C"/>
</dbReference>
<dbReference type="InterPro" id="IPR036271">
    <property type="entry name" value="Tet_transcr_reg_TetR-rel_C_sf"/>
</dbReference>
<evidence type="ECO:0000256" key="4">
    <source>
        <dbReference type="PROSITE-ProRule" id="PRU00335"/>
    </source>
</evidence>
<evidence type="ECO:0000259" key="6">
    <source>
        <dbReference type="PROSITE" id="PS50977"/>
    </source>
</evidence>
<dbReference type="InterPro" id="IPR050109">
    <property type="entry name" value="HTH-type_TetR-like_transc_reg"/>
</dbReference>
<evidence type="ECO:0000313" key="7">
    <source>
        <dbReference type="EMBL" id="RAI40172.1"/>
    </source>
</evidence>
<dbReference type="Pfam" id="PF16859">
    <property type="entry name" value="TetR_C_11"/>
    <property type="match status" value="1"/>
</dbReference>
<proteinExistence type="predicted"/>
<dbReference type="PANTHER" id="PTHR30055:SF223">
    <property type="entry name" value="HTH-TYPE TRANSCRIPTIONAL REGULATOR UIDR"/>
    <property type="match status" value="1"/>
</dbReference>
<protein>
    <recommendedName>
        <fullName evidence="6">HTH tetR-type domain-containing protein</fullName>
    </recommendedName>
</protein>
<sequence>MLIMDTPKRRKPTGAPRSEKREIRPAAAAPAVKAGAPPAPGGAPEPPPAPLPGAPPAPRGVRAEKTAMRRAAILAAALDEFSERGFAAARLDDVARRAGVAKGTIYLYFEDKEALFQELITTMMGPLVADLKALPNQELPPRAALEHLLAVFAKEVLGTERRRVLRLVLSDGPRFPRLAEFHYRNVVMPALAAVRALLVEAAARGEVNPRLVDFPQLVVAPGLMSVIWSSLFDRFLPIDPEAMLRAHLDILFDRGEPR</sequence>
<evidence type="ECO:0000256" key="2">
    <source>
        <dbReference type="ARBA" id="ARBA00023125"/>
    </source>
</evidence>
<accession>A0A327KS96</accession>
<dbReference type="PRINTS" id="PR00455">
    <property type="entry name" value="HTHTETR"/>
</dbReference>
<feature type="compositionally biased region" description="Pro residues" evidence="5">
    <location>
        <begin position="37"/>
        <end position="58"/>
    </location>
</feature>
<reference evidence="7 8" key="1">
    <citation type="submission" date="2017-07" db="EMBL/GenBank/DDBJ databases">
        <title>Draft Genome Sequences of Select Purple Nonsulfur Bacteria.</title>
        <authorList>
            <person name="Lasarre B."/>
            <person name="Mckinlay J.B."/>
        </authorList>
    </citation>
    <scope>NUCLEOTIDE SEQUENCE [LARGE SCALE GENOMIC DNA]</scope>
    <source>
        <strain evidence="7 8">DSM 11907</strain>
    </source>
</reference>
<evidence type="ECO:0000313" key="8">
    <source>
        <dbReference type="Proteomes" id="UP000248863"/>
    </source>
</evidence>
<dbReference type="PROSITE" id="PS50977">
    <property type="entry name" value="HTH_TETR_2"/>
    <property type="match status" value="1"/>
</dbReference>
<dbReference type="Pfam" id="PF00440">
    <property type="entry name" value="TetR_N"/>
    <property type="match status" value="1"/>
</dbReference>
<comment type="caution">
    <text evidence="7">The sequence shown here is derived from an EMBL/GenBank/DDBJ whole genome shotgun (WGS) entry which is preliminary data.</text>
</comment>
<dbReference type="FunFam" id="1.10.10.60:FF:000141">
    <property type="entry name" value="TetR family transcriptional regulator"/>
    <property type="match status" value="1"/>
</dbReference>
<dbReference type="GO" id="GO:0000976">
    <property type="term" value="F:transcription cis-regulatory region binding"/>
    <property type="evidence" value="ECO:0007669"/>
    <property type="project" value="TreeGrafter"/>
</dbReference>
<dbReference type="InterPro" id="IPR001647">
    <property type="entry name" value="HTH_TetR"/>
</dbReference>
<dbReference type="GO" id="GO:0003700">
    <property type="term" value="F:DNA-binding transcription factor activity"/>
    <property type="evidence" value="ECO:0007669"/>
    <property type="project" value="TreeGrafter"/>
</dbReference>
<evidence type="ECO:0000256" key="5">
    <source>
        <dbReference type="SAM" id="MobiDB-lite"/>
    </source>
</evidence>
<keyword evidence="3" id="KW-0804">Transcription</keyword>
<keyword evidence="1" id="KW-0805">Transcription regulation</keyword>
<dbReference type="PANTHER" id="PTHR30055">
    <property type="entry name" value="HTH-TYPE TRANSCRIPTIONAL REGULATOR RUTR"/>
    <property type="match status" value="1"/>
</dbReference>
<feature type="compositionally biased region" description="Low complexity" evidence="5">
    <location>
        <begin position="25"/>
        <end position="36"/>
    </location>
</feature>
<dbReference type="Gene3D" id="1.10.357.10">
    <property type="entry name" value="Tetracycline Repressor, domain 2"/>
    <property type="match status" value="1"/>
</dbReference>